<dbReference type="AlphaFoldDB" id="A0A6J7NL26"/>
<dbReference type="Gene3D" id="3.40.50.720">
    <property type="entry name" value="NAD(P)-binding Rossmann-like Domain"/>
    <property type="match status" value="1"/>
</dbReference>
<name>A0A6J7NL26_9ZZZZ</name>
<keyword evidence="2" id="KW-0560">Oxidoreductase</keyword>
<evidence type="ECO:0000256" key="1">
    <source>
        <dbReference type="ARBA" id="ARBA00006484"/>
    </source>
</evidence>
<dbReference type="PANTHER" id="PTHR24321">
    <property type="entry name" value="DEHYDROGENASES, SHORT CHAIN"/>
    <property type="match status" value="1"/>
</dbReference>
<dbReference type="EMBL" id="CAFBOF010000109">
    <property type="protein sequence ID" value="CAB4993298.1"/>
    <property type="molecule type" value="Genomic_DNA"/>
</dbReference>
<protein>
    <submittedName>
        <fullName evidence="3">Unannotated protein</fullName>
    </submittedName>
</protein>
<dbReference type="Pfam" id="PF13561">
    <property type="entry name" value="adh_short_C2"/>
    <property type="match status" value="1"/>
</dbReference>
<accession>A0A6J7NL26</accession>
<proteinExistence type="inferred from homology"/>
<dbReference type="PRINTS" id="PR00081">
    <property type="entry name" value="GDHRDH"/>
</dbReference>
<reference evidence="3" key="1">
    <citation type="submission" date="2020-05" db="EMBL/GenBank/DDBJ databases">
        <authorList>
            <person name="Chiriac C."/>
            <person name="Salcher M."/>
            <person name="Ghai R."/>
            <person name="Kavagutti S V."/>
        </authorList>
    </citation>
    <scope>NUCLEOTIDE SEQUENCE</scope>
</reference>
<comment type="similarity">
    <text evidence="1">Belongs to the short-chain dehydrogenases/reductases (SDR) family.</text>
</comment>
<evidence type="ECO:0000256" key="2">
    <source>
        <dbReference type="ARBA" id="ARBA00023002"/>
    </source>
</evidence>
<dbReference type="InterPro" id="IPR036291">
    <property type="entry name" value="NAD(P)-bd_dom_sf"/>
</dbReference>
<dbReference type="GO" id="GO:0016491">
    <property type="term" value="F:oxidoreductase activity"/>
    <property type="evidence" value="ECO:0007669"/>
    <property type="project" value="UniProtKB-KW"/>
</dbReference>
<dbReference type="PANTHER" id="PTHR24321:SF8">
    <property type="entry name" value="ESTRADIOL 17-BETA-DEHYDROGENASE 8-RELATED"/>
    <property type="match status" value="1"/>
</dbReference>
<sequence length="97" mass="10367">MYAAKALAERNIRVNCISPGPTDTPMMPAFEDFAGKAMIDMFTAGMGRRSTPIEQAYPLIFLNSRAASYITGENFITDGGTLGSMMTGTVVLSFDGS</sequence>
<dbReference type="InterPro" id="IPR002347">
    <property type="entry name" value="SDR_fam"/>
</dbReference>
<gene>
    <name evidence="3" type="ORF">UFOPK3897_01858</name>
</gene>
<organism evidence="3">
    <name type="scientific">freshwater metagenome</name>
    <dbReference type="NCBI Taxonomy" id="449393"/>
    <lineage>
        <taxon>unclassified sequences</taxon>
        <taxon>metagenomes</taxon>
        <taxon>ecological metagenomes</taxon>
    </lineage>
</organism>
<dbReference type="SUPFAM" id="SSF51735">
    <property type="entry name" value="NAD(P)-binding Rossmann-fold domains"/>
    <property type="match status" value="1"/>
</dbReference>
<evidence type="ECO:0000313" key="3">
    <source>
        <dbReference type="EMBL" id="CAB4993298.1"/>
    </source>
</evidence>